<dbReference type="RefSeq" id="WP_089741040.1">
    <property type="nucleotide sequence ID" value="NZ_FOGL01000010.1"/>
</dbReference>
<reference evidence="1 2" key="1">
    <citation type="submission" date="2016-10" db="EMBL/GenBank/DDBJ databases">
        <authorList>
            <person name="de Groot N.N."/>
        </authorList>
    </citation>
    <scope>NUCLEOTIDE SEQUENCE [LARGE SCALE GENOMIC DNA]</scope>
    <source>
        <strain evidence="1 2">CGMCC 1.7727</strain>
    </source>
</reference>
<dbReference type="Proteomes" id="UP000199687">
    <property type="component" value="Unassembled WGS sequence"/>
</dbReference>
<evidence type="ECO:0000313" key="1">
    <source>
        <dbReference type="EMBL" id="SER80362.1"/>
    </source>
</evidence>
<organism evidence="1 2">
    <name type="scientific">Gracilibacillus ureilyticus</name>
    <dbReference type="NCBI Taxonomy" id="531814"/>
    <lineage>
        <taxon>Bacteria</taxon>
        <taxon>Bacillati</taxon>
        <taxon>Bacillota</taxon>
        <taxon>Bacilli</taxon>
        <taxon>Bacillales</taxon>
        <taxon>Bacillaceae</taxon>
        <taxon>Gracilibacillus</taxon>
    </lineage>
</organism>
<sequence length="81" mass="9396">MLVKLYGKENCSLCMDAKIILDLLQSVYPLEIDEIDIYQDEALLEKYHLIIPVVEMDNEIIDSGIVSYEKLDNYLKNKKSV</sequence>
<keyword evidence="2" id="KW-1185">Reference proteome</keyword>
<dbReference type="AlphaFoldDB" id="A0A1H9S5Q6"/>
<dbReference type="Pfam" id="PF05768">
    <property type="entry name" value="Glrx-like"/>
    <property type="match status" value="1"/>
</dbReference>
<dbReference type="Gene3D" id="3.40.30.10">
    <property type="entry name" value="Glutaredoxin"/>
    <property type="match status" value="1"/>
</dbReference>
<dbReference type="EMBL" id="FOGL01000010">
    <property type="protein sequence ID" value="SER80362.1"/>
    <property type="molecule type" value="Genomic_DNA"/>
</dbReference>
<protein>
    <submittedName>
        <fullName evidence="1">Glutaredoxin-like domain</fullName>
    </submittedName>
</protein>
<name>A0A1H9S5Q6_9BACI</name>
<gene>
    <name evidence="1" type="ORF">SAMN04487944_110100</name>
</gene>
<evidence type="ECO:0000313" key="2">
    <source>
        <dbReference type="Proteomes" id="UP000199687"/>
    </source>
</evidence>
<accession>A0A1H9S5Q6</accession>
<proteinExistence type="predicted"/>
<dbReference type="SUPFAM" id="SSF52833">
    <property type="entry name" value="Thioredoxin-like"/>
    <property type="match status" value="1"/>
</dbReference>
<dbReference type="InterPro" id="IPR036249">
    <property type="entry name" value="Thioredoxin-like_sf"/>
</dbReference>
<dbReference type="OrthoDB" id="32865at2"/>
<dbReference type="InterPro" id="IPR008554">
    <property type="entry name" value="Glutaredoxin-like"/>
</dbReference>
<dbReference type="STRING" id="531814.SAMN04487944_110100"/>